<dbReference type="PIRSF" id="PIRSF039090">
    <property type="entry name" value="Flis"/>
    <property type="match status" value="1"/>
</dbReference>
<sequence>MSVNLSALKQYQNVDVRASVETASPHELITMLFDGALTAMAKAKGAIERDDINERTTHLNKANDIVLGLKDFLDHEKGEDIAANLDLLYDYVVRALLQANRDNDAEKVQEAMDLILQVKSGWVQMEVPES</sequence>
<name>A0A437Q6W5_9GAMM</name>
<protein>
    <recommendedName>
        <fullName evidence="6">Flagellar secretion chaperone FliS</fullName>
    </recommendedName>
</protein>
<dbReference type="GO" id="GO:0005829">
    <property type="term" value="C:cytosol"/>
    <property type="evidence" value="ECO:0007669"/>
    <property type="project" value="UniProtKB-SubCell"/>
</dbReference>
<evidence type="ECO:0000313" key="8">
    <source>
        <dbReference type="Proteomes" id="UP000282818"/>
    </source>
</evidence>
<dbReference type="GO" id="GO:0044780">
    <property type="term" value="P:bacterial-type flagellum assembly"/>
    <property type="evidence" value="ECO:0007669"/>
    <property type="project" value="InterPro"/>
</dbReference>
<dbReference type="SUPFAM" id="SSF101116">
    <property type="entry name" value="Flagellar export chaperone FliS"/>
    <property type="match status" value="1"/>
</dbReference>
<organism evidence="7 8">
    <name type="scientific">Neptunomonas marina</name>
    <dbReference type="NCBI Taxonomy" id="1815562"/>
    <lineage>
        <taxon>Bacteria</taxon>
        <taxon>Pseudomonadati</taxon>
        <taxon>Pseudomonadota</taxon>
        <taxon>Gammaproteobacteria</taxon>
        <taxon>Oceanospirillales</taxon>
        <taxon>Oceanospirillaceae</taxon>
        <taxon>Neptunomonas</taxon>
    </lineage>
</organism>
<comment type="subcellular location">
    <subcellularLocation>
        <location evidence="1 6">Cytoplasm</location>
        <location evidence="1 6">Cytosol</location>
    </subcellularLocation>
</comment>
<evidence type="ECO:0000256" key="5">
    <source>
        <dbReference type="ARBA" id="ARBA00023186"/>
    </source>
</evidence>
<proteinExistence type="inferred from homology"/>
<evidence type="ECO:0000256" key="3">
    <source>
        <dbReference type="ARBA" id="ARBA00022490"/>
    </source>
</evidence>
<reference evidence="7 8" key="1">
    <citation type="submission" date="2019-01" db="EMBL/GenBank/DDBJ databases">
        <authorList>
            <person name="Chen W.-M."/>
        </authorList>
    </citation>
    <scope>NUCLEOTIDE SEQUENCE [LARGE SCALE GENOMIC DNA]</scope>
    <source>
        <strain evidence="7 8">HPM-16</strain>
    </source>
</reference>
<dbReference type="Pfam" id="PF02561">
    <property type="entry name" value="FliS"/>
    <property type="match status" value="1"/>
</dbReference>
<evidence type="ECO:0000313" key="7">
    <source>
        <dbReference type="EMBL" id="RVU30254.1"/>
    </source>
</evidence>
<keyword evidence="7" id="KW-0969">Cilium</keyword>
<keyword evidence="4 6" id="KW-1005">Bacterial flagellum biogenesis</keyword>
<keyword evidence="8" id="KW-1185">Reference proteome</keyword>
<dbReference type="GO" id="GO:0071973">
    <property type="term" value="P:bacterial-type flagellum-dependent cell motility"/>
    <property type="evidence" value="ECO:0007669"/>
    <property type="project" value="TreeGrafter"/>
</dbReference>
<keyword evidence="7" id="KW-0966">Cell projection</keyword>
<dbReference type="PANTHER" id="PTHR34773:SF1">
    <property type="entry name" value="FLAGELLAR SECRETION CHAPERONE FLIS"/>
    <property type="match status" value="1"/>
</dbReference>
<evidence type="ECO:0000256" key="6">
    <source>
        <dbReference type="PIRNR" id="PIRNR039090"/>
    </source>
</evidence>
<comment type="caution">
    <text evidence="7">The sequence shown here is derived from an EMBL/GenBank/DDBJ whole genome shotgun (WGS) entry which is preliminary data.</text>
</comment>
<dbReference type="InterPro" id="IPR003713">
    <property type="entry name" value="FliS"/>
</dbReference>
<dbReference type="InterPro" id="IPR036584">
    <property type="entry name" value="FliS_sf"/>
</dbReference>
<dbReference type="Proteomes" id="UP000282818">
    <property type="component" value="Unassembled WGS sequence"/>
</dbReference>
<keyword evidence="5" id="KW-0143">Chaperone</keyword>
<evidence type="ECO:0000256" key="4">
    <source>
        <dbReference type="ARBA" id="ARBA00022795"/>
    </source>
</evidence>
<dbReference type="CDD" id="cd16098">
    <property type="entry name" value="FliS"/>
    <property type="match status" value="1"/>
</dbReference>
<keyword evidence="3 6" id="KW-0963">Cytoplasm</keyword>
<keyword evidence="7" id="KW-0282">Flagellum</keyword>
<dbReference type="AlphaFoldDB" id="A0A437Q6W5"/>
<evidence type="ECO:0000256" key="1">
    <source>
        <dbReference type="ARBA" id="ARBA00004514"/>
    </source>
</evidence>
<dbReference type="RefSeq" id="WP_127694450.1">
    <property type="nucleotide sequence ID" value="NZ_SACQ01000005.1"/>
</dbReference>
<gene>
    <name evidence="7" type="primary">fliS</name>
    <name evidence="7" type="ORF">EOE65_11420</name>
</gene>
<accession>A0A437Q6W5</accession>
<dbReference type="Gene3D" id="1.20.120.340">
    <property type="entry name" value="Flagellar protein FliS"/>
    <property type="match status" value="1"/>
</dbReference>
<dbReference type="EMBL" id="SACQ01000005">
    <property type="protein sequence ID" value="RVU30254.1"/>
    <property type="molecule type" value="Genomic_DNA"/>
</dbReference>
<comment type="similarity">
    <text evidence="2 6">Belongs to the FliS family.</text>
</comment>
<dbReference type="PANTHER" id="PTHR34773">
    <property type="entry name" value="FLAGELLAR SECRETION CHAPERONE FLIS"/>
    <property type="match status" value="1"/>
</dbReference>
<dbReference type="NCBIfam" id="TIGR00208">
    <property type="entry name" value="fliS"/>
    <property type="match status" value="1"/>
</dbReference>
<evidence type="ECO:0000256" key="2">
    <source>
        <dbReference type="ARBA" id="ARBA00008787"/>
    </source>
</evidence>